<dbReference type="PROSITE" id="PS50949">
    <property type="entry name" value="HTH_GNTR"/>
    <property type="match status" value="1"/>
</dbReference>
<sequence length="223" mass="25097">MLEGLTGLGVDLAKTASSSDIIYDALRDGIISGQIKAGESLRQEHVAKLFNVSRIPVREALNRLEAQGLVQSLRYKGYVVSLLSPADVEEIYEVRATLEPMVIEKSVAMMTPETLEEARRYCELFSSETDSSKWGEWNRLFHGALYKDAKRPFHLKLIGEAIDRVDSYIRAQLVLTNGMEKARKEHLEILAACVEGDGELAGKRTRKHILGSYKVLRKYLDNQ</sequence>
<proteinExistence type="predicted"/>
<dbReference type="InterPro" id="IPR000524">
    <property type="entry name" value="Tscrpt_reg_HTH_GntR"/>
</dbReference>
<dbReference type="Pfam" id="PF00392">
    <property type="entry name" value="GntR"/>
    <property type="match status" value="1"/>
</dbReference>
<evidence type="ECO:0000313" key="6">
    <source>
        <dbReference type="Proteomes" id="UP001069802"/>
    </source>
</evidence>
<dbReference type="Proteomes" id="UP001069802">
    <property type="component" value="Unassembled WGS sequence"/>
</dbReference>
<dbReference type="SUPFAM" id="SSF48008">
    <property type="entry name" value="GntR ligand-binding domain-like"/>
    <property type="match status" value="1"/>
</dbReference>
<evidence type="ECO:0000256" key="1">
    <source>
        <dbReference type="ARBA" id="ARBA00023015"/>
    </source>
</evidence>
<dbReference type="InterPro" id="IPR036390">
    <property type="entry name" value="WH_DNA-bd_sf"/>
</dbReference>
<keyword evidence="2" id="KW-0238">DNA-binding</keyword>
<organism evidence="5 6">
    <name type="scientific">Kiloniella laminariae</name>
    <dbReference type="NCBI Taxonomy" id="454162"/>
    <lineage>
        <taxon>Bacteria</taxon>
        <taxon>Pseudomonadati</taxon>
        <taxon>Pseudomonadota</taxon>
        <taxon>Alphaproteobacteria</taxon>
        <taxon>Rhodospirillales</taxon>
        <taxon>Kiloniellaceae</taxon>
        <taxon>Kiloniella</taxon>
    </lineage>
</organism>
<dbReference type="RefSeq" id="WP_269422233.1">
    <property type="nucleotide sequence ID" value="NZ_JAPWGY010000001.1"/>
</dbReference>
<dbReference type="Pfam" id="PF07729">
    <property type="entry name" value="FCD"/>
    <property type="match status" value="1"/>
</dbReference>
<dbReference type="Gene3D" id="1.10.10.10">
    <property type="entry name" value="Winged helix-like DNA-binding domain superfamily/Winged helix DNA-binding domain"/>
    <property type="match status" value="1"/>
</dbReference>
<dbReference type="PANTHER" id="PTHR43537:SF41">
    <property type="entry name" value="TRANSCRIPTIONAL REGULATORY PROTEIN"/>
    <property type="match status" value="1"/>
</dbReference>
<keyword evidence="6" id="KW-1185">Reference proteome</keyword>
<dbReference type="PRINTS" id="PR00035">
    <property type="entry name" value="HTHGNTR"/>
</dbReference>
<dbReference type="CDD" id="cd07377">
    <property type="entry name" value="WHTH_GntR"/>
    <property type="match status" value="1"/>
</dbReference>
<dbReference type="SMART" id="SM00345">
    <property type="entry name" value="HTH_GNTR"/>
    <property type="match status" value="1"/>
</dbReference>
<comment type="caution">
    <text evidence="5">The sequence shown here is derived from an EMBL/GenBank/DDBJ whole genome shotgun (WGS) entry which is preliminary data.</text>
</comment>
<name>A0ABT4LG11_9PROT</name>
<dbReference type="EMBL" id="JAPWGY010000001">
    <property type="protein sequence ID" value="MCZ4280039.1"/>
    <property type="molecule type" value="Genomic_DNA"/>
</dbReference>
<evidence type="ECO:0000256" key="3">
    <source>
        <dbReference type="ARBA" id="ARBA00023163"/>
    </source>
</evidence>
<evidence type="ECO:0000256" key="2">
    <source>
        <dbReference type="ARBA" id="ARBA00023125"/>
    </source>
</evidence>
<dbReference type="Gene3D" id="1.20.120.530">
    <property type="entry name" value="GntR ligand-binding domain-like"/>
    <property type="match status" value="1"/>
</dbReference>
<feature type="domain" description="HTH gntR-type" evidence="4">
    <location>
        <begin position="16"/>
        <end position="83"/>
    </location>
</feature>
<dbReference type="InterPro" id="IPR036388">
    <property type="entry name" value="WH-like_DNA-bd_sf"/>
</dbReference>
<gene>
    <name evidence="5" type="ORF">O4H49_04570</name>
</gene>
<dbReference type="SUPFAM" id="SSF46785">
    <property type="entry name" value="Winged helix' DNA-binding domain"/>
    <property type="match status" value="1"/>
</dbReference>
<reference evidence="5" key="1">
    <citation type="submission" date="2022-12" db="EMBL/GenBank/DDBJ databases">
        <title>Bacterial isolates from different developmental stages of Nematostella vectensis.</title>
        <authorList>
            <person name="Fraune S."/>
        </authorList>
    </citation>
    <scope>NUCLEOTIDE SEQUENCE</scope>
    <source>
        <strain evidence="5">G21630-S1</strain>
    </source>
</reference>
<protein>
    <submittedName>
        <fullName evidence="5">GntR family transcriptional regulator</fullName>
    </submittedName>
</protein>
<evidence type="ECO:0000259" key="4">
    <source>
        <dbReference type="PROSITE" id="PS50949"/>
    </source>
</evidence>
<dbReference type="SMART" id="SM00895">
    <property type="entry name" value="FCD"/>
    <property type="match status" value="1"/>
</dbReference>
<keyword evidence="3" id="KW-0804">Transcription</keyword>
<keyword evidence="1" id="KW-0805">Transcription regulation</keyword>
<dbReference type="InterPro" id="IPR008920">
    <property type="entry name" value="TF_FadR/GntR_C"/>
</dbReference>
<evidence type="ECO:0000313" key="5">
    <source>
        <dbReference type="EMBL" id="MCZ4280039.1"/>
    </source>
</evidence>
<dbReference type="InterPro" id="IPR011711">
    <property type="entry name" value="GntR_C"/>
</dbReference>
<accession>A0ABT4LG11</accession>
<dbReference type="PANTHER" id="PTHR43537">
    <property type="entry name" value="TRANSCRIPTIONAL REGULATOR, GNTR FAMILY"/>
    <property type="match status" value="1"/>
</dbReference>